<accession>A0A2V1DPU0</accession>
<protein>
    <recommendedName>
        <fullName evidence="3">PiggyBac transposable element-derived protein 4 C-terminal zinc-ribbon domain-containing protein</fullName>
    </recommendedName>
</protein>
<evidence type="ECO:0000313" key="2">
    <source>
        <dbReference type="Proteomes" id="UP000244855"/>
    </source>
</evidence>
<gene>
    <name evidence="1" type="ORF">DM02DRAFT_436997</name>
</gene>
<dbReference type="EMBL" id="KZ805395">
    <property type="protein sequence ID" value="PVH99309.1"/>
    <property type="molecule type" value="Genomic_DNA"/>
</dbReference>
<organism evidence="1 2">
    <name type="scientific">Periconia macrospinosa</name>
    <dbReference type="NCBI Taxonomy" id="97972"/>
    <lineage>
        <taxon>Eukaryota</taxon>
        <taxon>Fungi</taxon>
        <taxon>Dikarya</taxon>
        <taxon>Ascomycota</taxon>
        <taxon>Pezizomycotina</taxon>
        <taxon>Dothideomycetes</taxon>
        <taxon>Pleosporomycetidae</taxon>
        <taxon>Pleosporales</taxon>
        <taxon>Massarineae</taxon>
        <taxon>Periconiaceae</taxon>
        <taxon>Periconia</taxon>
    </lineage>
</organism>
<name>A0A2V1DPU0_9PLEO</name>
<dbReference type="Proteomes" id="UP000244855">
    <property type="component" value="Unassembled WGS sequence"/>
</dbReference>
<proteinExistence type="predicted"/>
<evidence type="ECO:0008006" key="3">
    <source>
        <dbReference type="Google" id="ProtNLM"/>
    </source>
</evidence>
<dbReference type="OrthoDB" id="4596934at2759"/>
<keyword evidence="2" id="KW-1185">Reference proteome</keyword>
<dbReference type="AlphaFoldDB" id="A0A2V1DPU0"/>
<dbReference type="STRING" id="97972.A0A2V1DPU0"/>
<reference evidence="1 2" key="1">
    <citation type="journal article" date="2018" name="Sci. Rep.">
        <title>Comparative genomics provides insights into the lifestyle and reveals functional heterogeneity of dark septate endophytic fungi.</title>
        <authorList>
            <person name="Knapp D.G."/>
            <person name="Nemeth J.B."/>
            <person name="Barry K."/>
            <person name="Hainaut M."/>
            <person name="Henrissat B."/>
            <person name="Johnson J."/>
            <person name="Kuo A."/>
            <person name="Lim J.H.P."/>
            <person name="Lipzen A."/>
            <person name="Nolan M."/>
            <person name="Ohm R.A."/>
            <person name="Tamas L."/>
            <person name="Grigoriev I.V."/>
            <person name="Spatafora J.W."/>
            <person name="Nagy L.G."/>
            <person name="Kovacs G.M."/>
        </authorList>
    </citation>
    <scope>NUCLEOTIDE SEQUENCE [LARGE SCALE GENOMIC DNA]</scope>
    <source>
        <strain evidence="1 2">DSE2036</strain>
    </source>
</reference>
<sequence length="54" mass="6040">MAAQANCNHSFRTIKSDHSIIQWNCHRCHSGPHSSIYECSSCKIKCCQPCTSKA</sequence>
<evidence type="ECO:0000313" key="1">
    <source>
        <dbReference type="EMBL" id="PVH99309.1"/>
    </source>
</evidence>